<accession>A0ABR7PDD0</accession>
<evidence type="ECO:0000313" key="2">
    <source>
        <dbReference type="Proteomes" id="UP000661649"/>
    </source>
</evidence>
<gene>
    <name evidence="1" type="ORF">H8712_12620</name>
</gene>
<dbReference type="InterPro" id="IPR025324">
    <property type="entry name" value="DUF4230"/>
</dbReference>
<dbReference type="Proteomes" id="UP000661649">
    <property type="component" value="Unassembled WGS sequence"/>
</dbReference>
<keyword evidence="2" id="KW-1185">Reference proteome</keyword>
<proteinExistence type="predicted"/>
<reference evidence="1 2" key="1">
    <citation type="submission" date="2020-08" db="EMBL/GenBank/DDBJ databases">
        <title>Genome public.</title>
        <authorList>
            <person name="Liu C."/>
            <person name="Sun Q."/>
        </authorList>
    </citation>
    <scope>NUCLEOTIDE SEQUENCE [LARGE SCALE GENOMIC DNA]</scope>
    <source>
        <strain evidence="1 2">3_YM_SP_D4_24.mj</strain>
    </source>
</reference>
<organism evidence="1 2">
    <name type="scientific">Blautia stercoris</name>
    <dbReference type="NCBI Taxonomy" id="871664"/>
    <lineage>
        <taxon>Bacteria</taxon>
        <taxon>Bacillati</taxon>
        <taxon>Bacillota</taxon>
        <taxon>Clostridia</taxon>
        <taxon>Lachnospirales</taxon>
        <taxon>Lachnospiraceae</taxon>
        <taxon>Blautia</taxon>
    </lineage>
</organism>
<dbReference type="RefSeq" id="WP_117456513.1">
    <property type="nucleotide sequence ID" value="NZ_JACRTP010000005.1"/>
</dbReference>
<name>A0ABR7PDD0_9FIRM</name>
<protein>
    <submittedName>
        <fullName evidence="1">DUF4230 domain-containing protein</fullName>
    </submittedName>
</protein>
<evidence type="ECO:0000313" key="1">
    <source>
        <dbReference type="EMBL" id="MBC8629442.1"/>
    </source>
</evidence>
<dbReference type="EMBL" id="JACRTP010000005">
    <property type="protein sequence ID" value="MBC8629442.1"/>
    <property type="molecule type" value="Genomic_DNA"/>
</dbReference>
<comment type="caution">
    <text evidence="1">The sequence shown here is derived from an EMBL/GenBank/DDBJ whole genome shotgun (WGS) entry which is preliminary data.</text>
</comment>
<sequence length="181" mass="19989">MKKKLVLLVLIVAIAAGAGLVLPGVMNKAGKETTITSSQLEDAINISQLSTAEFVYNGVAEKHNQENPDEIDCYIAYDANVKVGINMEEVTFKINEEKKTVTPVLPKIEINIATLDENSISYIPKNPDLSLKEVITLCKEDAMNEANHSDKLYETAQENLESVIEALLSPILEHEGYSIQW</sequence>
<dbReference type="Pfam" id="PF14014">
    <property type="entry name" value="DUF4230"/>
    <property type="match status" value="1"/>
</dbReference>